<evidence type="ECO:0000313" key="6">
    <source>
        <dbReference type="EMBL" id="SMG06022.1"/>
    </source>
</evidence>
<dbReference type="Proteomes" id="UP000192980">
    <property type="component" value="Unassembled WGS sequence"/>
</dbReference>
<dbReference type="PANTHER" id="PTHR42718">
    <property type="entry name" value="MAJOR FACILITATOR SUPERFAMILY MULTIDRUG TRANSPORTER MFSC"/>
    <property type="match status" value="1"/>
</dbReference>
<keyword evidence="7" id="KW-1185">Reference proteome</keyword>
<comment type="subcellular location">
    <subcellularLocation>
        <location evidence="1">Membrane</location>
        <topology evidence="1">Multi-pass membrane protein</topology>
    </subcellularLocation>
</comment>
<protein>
    <submittedName>
        <fullName evidence="6">Uncharacterized protein</fullName>
    </submittedName>
</protein>
<dbReference type="OrthoDB" id="1404010at2"/>
<dbReference type="Gene3D" id="1.20.1720.10">
    <property type="entry name" value="Multidrug resistance protein D"/>
    <property type="match status" value="1"/>
</dbReference>
<dbReference type="STRING" id="561061.SAMN05660862_0105"/>
<dbReference type="InterPro" id="IPR036259">
    <property type="entry name" value="MFS_trans_sf"/>
</dbReference>
<evidence type="ECO:0000256" key="1">
    <source>
        <dbReference type="ARBA" id="ARBA00004141"/>
    </source>
</evidence>
<evidence type="ECO:0000256" key="5">
    <source>
        <dbReference type="ARBA" id="ARBA00023136"/>
    </source>
</evidence>
<reference evidence="6 7" key="1">
    <citation type="submission" date="2017-04" db="EMBL/GenBank/DDBJ databases">
        <authorList>
            <person name="Afonso C.L."/>
            <person name="Miller P.J."/>
            <person name="Scott M.A."/>
            <person name="Spackman E."/>
            <person name="Goraichik I."/>
            <person name="Dimitrov K.M."/>
            <person name="Suarez D.L."/>
            <person name="Swayne D.E."/>
        </authorList>
    </citation>
    <scope>NUCLEOTIDE SEQUENCE [LARGE SCALE GENOMIC DNA]</scope>
    <source>
        <strain evidence="6 7">DSM 22418</strain>
    </source>
</reference>
<keyword evidence="3" id="KW-0812">Transmembrane</keyword>
<evidence type="ECO:0000256" key="3">
    <source>
        <dbReference type="ARBA" id="ARBA00022692"/>
    </source>
</evidence>
<keyword evidence="4" id="KW-1133">Transmembrane helix</keyword>
<evidence type="ECO:0000313" key="7">
    <source>
        <dbReference type="Proteomes" id="UP000192980"/>
    </source>
</evidence>
<sequence>MKGIFKSWVPEWLIKLILFSGLMPSMVLFFLPGANIPVTAGFYGCQPSDVQFLIVLFYAGFVGFYVLERRFFQYFPVKQYYIIFNVLQILNCLFMYHIRDIEWIYGLRFFQGMLFASAVNLSISMIFSRLKTEQAKEGSYAVFFGLLLCSSPFNTFVTADFIDSFNFDEIYLYAAISFVPGLLLILVTMKSLRHIKPYPLYALDWPSFVLYSLLIVSFGYMMVYGQEVYWFADNHMLVALLCCITLLVVFIVRQTGLKRTYIHLHIFKSRKFLLGLLVLYVMYIERFSLTIANQYFQQLLQLDPIHLSYIQWFNIFGIVLGVVFSMYWILAKKAVKWMWIMGFCCLLTFHQIMFFSFESDGNDYYFFLPLVIHGLGVGLIMVPTILFVISSVPPHLGGAAAAVCLAIRYLGFTTSIGTQNFFKLFESARHQEAFGEQLQRSNPIFKEYLQQSATTLVDKGLQFKEKAAAMKLVALRVRNESFVRYAMDYYELMSIISICLLVLILFSPSIKNMYKKLKDNLVSPA</sequence>
<gene>
    <name evidence="6" type="ORF">SAMN05660862_0105</name>
</gene>
<proteinExistence type="predicted"/>
<dbReference type="SUPFAM" id="SSF103473">
    <property type="entry name" value="MFS general substrate transporter"/>
    <property type="match status" value="1"/>
</dbReference>
<dbReference type="PANTHER" id="PTHR42718:SF9">
    <property type="entry name" value="MAJOR FACILITATOR SUPERFAMILY MULTIDRUG TRANSPORTER MFSC"/>
    <property type="match status" value="1"/>
</dbReference>
<accession>A0A1X7HVJ3</accession>
<dbReference type="RefSeq" id="WP_134433512.1">
    <property type="nucleotide sequence ID" value="NZ_CP038029.1"/>
</dbReference>
<keyword evidence="5" id="KW-0472">Membrane</keyword>
<dbReference type="GO" id="GO:0016020">
    <property type="term" value="C:membrane"/>
    <property type="evidence" value="ECO:0007669"/>
    <property type="project" value="UniProtKB-SubCell"/>
</dbReference>
<dbReference type="EMBL" id="FXAU01000001">
    <property type="protein sequence ID" value="SMG06022.1"/>
    <property type="molecule type" value="Genomic_DNA"/>
</dbReference>
<organism evidence="6 7">
    <name type="scientific">Sphingobacterium psychroaquaticum</name>
    <dbReference type="NCBI Taxonomy" id="561061"/>
    <lineage>
        <taxon>Bacteria</taxon>
        <taxon>Pseudomonadati</taxon>
        <taxon>Bacteroidota</taxon>
        <taxon>Sphingobacteriia</taxon>
        <taxon>Sphingobacteriales</taxon>
        <taxon>Sphingobacteriaceae</taxon>
        <taxon>Sphingobacterium</taxon>
    </lineage>
</organism>
<name>A0A1X7HVJ3_9SPHI</name>
<evidence type="ECO:0000256" key="2">
    <source>
        <dbReference type="ARBA" id="ARBA00022448"/>
    </source>
</evidence>
<keyword evidence="2" id="KW-0813">Transport</keyword>
<evidence type="ECO:0000256" key="4">
    <source>
        <dbReference type="ARBA" id="ARBA00022989"/>
    </source>
</evidence>
<dbReference type="AlphaFoldDB" id="A0A1X7HVJ3"/>